<gene>
    <name evidence="2" type="primary">iolG_1</name>
    <name evidence="2" type="ORF">Lwal_0236</name>
</gene>
<dbReference type="Gene3D" id="3.30.360.10">
    <property type="entry name" value="Dihydrodipicolinate Reductase, domain 2"/>
    <property type="match status" value="1"/>
</dbReference>
<comment type="caution">
    <text evidence="2">The sequence shown here is derived from an EMBL/GenBank/DDBJ whole genome shotgun (WGS) entry which is preliminary data.</text>
</comment>
<keyword evidence="3" id="KW-1185">Reference proteome</keyword>
<sequence>MNLDHLNVGVIGIGRMGQRHIEAIQKMGAAISGIVDISTAALEETSKKFGISPNVCFTDAKEMIRSTKPNAIVIATTAPTHANFTILAAQNQVKYILCEKPMAISLNEVTAMEEACNHYGSVLAINHQMMFLPQYTEIKRIINSNEFGPLSSINVCGSNFGLAMNGSHYFEMFRYLTDQEIISVQAWFEEEKVPNPRGAQFEDYSGSLLVKNKTGTKMYIDFSSQSGHGLQVIYLFKYGQVLVDELSGFVRTICRKPEFKELPTTRYGMPAEENAYTIQPCELIDSTIKVWDAMIANKEFPNTNVGLNSMRCLVAAVESHENNHSEIFTNRLTTDTSREFKWA</sequence>
<dbReference type="PANTHER" id="PTHR43249:SF1">
    <property type="entry name" value="D-GLUCOSIDE 3-DEHYDROGENASE"/>
    <property type="match status" value="1"/>
</dbReference>
<evidence type="ECO:0000313" key="2">
    <source>
        <dbReference type="EMBL" id="KTD82758.1"/>
    </source>
</evidence>
<dbReference type="AlphaFoldDB" id="A0A0W1AN56"/>
<dbReference type="RefSeq" id="WP_083500005.1">
    <property type="nucleotide sequence ID" value="NZ_CAAAIQ010000003.1"/>
</dbReference>
<dbReference type="GO" id="GO:0000166">
    <property type="term" value="F:nucleotide binding"/>
    <property type="evidence" value="ECO:0007669"/>
    <property type="project" value="InterPro"/>
</dbReference>
<proteinExistence type="predicted"/>
<dbReference type="PATRIC" id="fig|66969.6.peg.260"/>
<dbReference type="OrthoDB" id="9801953at2"/>
<evidence type="ECO:0000313" key="3">
    <source>
        <dbReference type="Proteomes" id="UP000054729"/>
    </source>
</evidence>
<dbReference type="Pfam" id="PF01408">
    <property type="entry name" value="GFO_IDH_MocA"/>
    <property type="match status" value="1"/>
</dbReference>
<dbReference type="Gene3D" id="3.40.50.720">
    <property type="entry name" value="NAD(P)-binding Rossmann-like Domain"/>
    <property type="match status" value="1"/>
</dbReference>
<dbReference type="InterPro" id="IPR052515">
    <property type="entry name" value="Gfo/Idh/MocA_Oxidoreductase"/>
</dbReference>
<dbReference type="EMBL" id="LNZB01000006">
    <property type="protein sequence ID" value="KTD82758.1"/>
    <property type="molecule type" value="Genomic_DNA"/>
</dbReference>
<dbReference type="SUPFAM" id="SSF51735">
    <property type="entry name" value="NAD(P)-binding Rossmann-fold domains"/>
    <property type="match status" value="1"/>
</dbReference>
<accession>A0A0W1AN56</accession>
<evidence type="ECO:0000259" key="1">
    <source>
        <dbReference type="Pfam" id="PF01408"/>
    </source>
</evidence>
<protein>
    <submittedName>
        <fullName evidence="2">Myo-inositol-2-dehydrogenase</fullName>
    </submittedName>
</protein>
<reference evidence="2 3" key="1">
    <citation type="submission" date="2015-11" db="EMBL/GenBank/DDBJ databases">
        <title>Genomic analysis of 38 Legionella species identifies large and diverse effector repertoires.</title>
        <authorList>
            <person name="Burstein D."/>
            <person name="Amaro F."/>
            <person name="Zusman T."/>
            <person name="Lifshitz Z."/>
            <person name="Cohen O."/>
            <person name="Gilbert J.A."/>
            <person name="Pupko T."/>
            <person name="Shuman H.A."/>
            <person name="Segal G."/>
        </authorList>
    </citation>
    <scope>NUCLEOTIDE SEQUENCE [LARGE SCALE GENOMIC DNA]</scope>
    <source>
        <strain evidence="2 3">ATCC 51914</strain>
    </source>
</reference>
<dbReference type="InterPro" id="IPR000683">
    <property type="entry name" value="Gfo/Idh/MocA-like_OxRdtase_N"/>
</dbReference>
<name>A0A0W1AN56_9GAMM</name>
<dbReference type="Proteomes" id="UP000054729">
    <property type="component" value="Unassembled WGS sequence"/>
</dbReference>
<organism evidence="2 3">
    <name type="scientific">Legionella waltersii</name>
    <dbReference type="NCBI Taxonomy" id="66969"/>
    <lineage>
        <taxon>Bacteria</taxon>
        <taxon>Pseudomonadati</taxon>
        <taxon>Pseudomonadota</taxon>
        <taxon>Gammaproteobacteria</taxon>
        <taxon>Legionellales</taxon>
        <taxon>Legionellaceae</taxon>
        <taxon>Legionella</taxon>
    </lineage>
</organism>
<feature type="domain" description="Gfo/Idh/MocA-like oxidoreductase N-terminal" evidence="1">
    <location>
        <begin position="6"/>
        <end position="127"/>
    </location>
</feature>
<dbReference type="InterPro" id="IPR036291">
    <property type="entry name" value="NAD(P)-bd_dom_sf"/>
</dbReference>
<dbReference type="STRING" id="66969.Lwal_0236"/>
<dbReference type="PANTHER" id="PTHR43249">
    <property type="entry name" value="UDP-N-ACETYL-2-AMINO-2-DEOXY-D-GLUCURONATE OXIDASE"/>
    <property type="match status" value="1"/>
</dbReference>